<reference evidence="2" key="1">
    <citation type="journal article" date="2021" name="Proc. Natl. Acad. Sci. U.S.A.">
        <title>A Catalog of Tens of Thousands of Viruses from Human Metagenomes Reveals Hidden Associations with Chronic Diseases.</title>
        <authorList>
            <person name="Tisza M.J."/>
            <person name="Buck C.B."/>
        </authorList>
    </citation>
    <scope>NUCLEOTIDE SEQUENCE</scope>
    <source>
        <strain evidence="2">CtCjb12</strain>
    </source>
</reference>
<accession>A0A8S5MR74</accession>
<protein>
    <submittedName>
        <fullName evidence="2">Uncharacterized protein</fullName>
    </submittedName>
</protein>
<dbReference type="EMBL" id="BK014960">
    <property type="protein sequence ID" value="DAD84467.1"/>
    <property type="molecule type" value="Genomic_DNA"/>
</dbReference>
<evidence type="ECO:0000256" key="1">
    <source>
        <dbReference type="SAM" id="MobiDB-lite"/>
    </source>
</evidence>
<feature type="region of interest" description="Disordered" evidence="1">
    <location>
        <begin position="20"/>
        <end position="39"/>
    </location>
</feature>
<evidence type="ECO:0000313" key="2">
    <source>
        <dbReference type="EMBL" id="DAD84467.1"/>
    </source>
</evidence>
<proteinExistence type="predicted"/>
<sequence length="39" mass="4131">MSSCRSAKLRSVQVLCLKDAPTPHDTRVGGTRSTQAASN</sequence>
<name>A0A8S5MR74_9CAUD</name>
<organism evidence="2">
    <name type="scientific">Myoviridae sp. ctCjb12</name>
    <dbReference type="NCBI Taxonomy" id="2826631"/>
    <lineage>
        <taxon>Viruses</taxon>
        <taxon>Duplodnaviria</taxon>
        <taxon>Heunggongvirae</taxon>
        <taxon>Uroviricota</taxon>
        <taxon>Caudoviricetes</taxon>
    </lineage>
</organism>